<evidence type="ECO:0000256" key="6">
    <source>
        <dbReference type="ARBA" id="ARBA00022723"/>
    </source>
</evidence>
<keyword evidence="25" id="KW-1185">Reference proteome</keyword>
<keyword evidence="7" id="KW-0677">Repeat</keyword>
<feature type="region of interest" description="Disordered" evidence="18">
    <location>
        <begin position="108"/>
        <end position="196"/>
    </location>
</feature>
<dbReference type="CDD" id="cd19170">
    <property type="entry name" value="SET_KMT2A_2B"/>
    <property type="match status" value="1"/>
</dbReference>
<name>A0AAN9VQR2_9ORTH</name>
<comment type="caution">
    <text evidence="24">The sequence shown here is derived from an EMBL/GenBank/DDBJ whole genome shotgun (WGS) entry which is preliminary data.</text>
</comment>
<feature type="domain" description="PHD-type" evidence="23">
    <location>
        <begin position="1611"/>
        <end position="1719"/>
    </location>
</feature>
<dbReference type="Gene3D" id="2.170.270.10">
    <property type="entry name" value="SET domain"/>
    <property type="match status" value="1"/>
</dbReference>
<dbReference type="PROSITE" id="PS51543">
    <property type="entry name" value="FYRC"/>
    <property type="match status" value="1"/>
</dbReference>
<dbReference type="FunFam" id="3.30.40.10:FF:000002">
    <property type="entry name" value="Histone-lysine N-methyltransferase"/>
    <property type="match status" value="1"/>
</dbReference>
<feature type="region of interest" description="Disordered" evidence="18">
    <location>
        <begin position="2450"/>
        <end position="2499"/>
    </location>
</feature>
<gene>
    <name evidence="24" type="ORF">R5R35_014620</name>
</gene>
<dbReference type="PROSITE" id="PS51542">
    <property type="entry name" value="FYRN"/>
    <property type="match status" value="1"/>
</dbReference>
<feature type="region of interest" description="Disordered" evidence="18">
    <location>
        <begin position="782"/>
        <end position="815"/>
    </location>
</feature>
<dbReference type="InterPro" id="IPR046341">
    <property type="entry name" value="SET_dom_sf"/>
</dbReference>
<feature type="compositionally biased region" description="Basic and acidic residues" evidence="18">
    <location>
        <begin position="2161"/>
        <end position="2171"/>
    </location>
</feature>
<evidence type="ECO:0000256" key="4">
    <source>
        <dbReference type="ARBA" id="ARBA00022679"/>
    </source>
</evidence>
<dbReference type="PROSITE" id="PS50016">
    <property type="entry name" value="ZF_PHD_2"/>
    <property type="match status" value="2"/>
</dbReference>
<evidence type="ECO:0000256" key="10">
    <source>
        <dbReference type="ARBA" id="ARBA00022853"/>
    </source>
</evidence>
<feature type="domain" description="PHD-type" evidence="19">
    <location>
        <begin position="988"/>
        <end position="1039"/>
    </location>
</feature>
<evidence type="ECO:0000256" key="17">
    <source>
        <dbReference type="PROSITE-ProRule" id="PRU00146"/>
    </source>
</evidence>
<feature type="compositionally biased region" description="Low complexity" evidence="18">
    <location>
        <begin position="2764"/>
        <end position="2773"/>
    </location>
</feature>
<feature type="region of interest" description="Disordered" evidence="18">
    <location>
        <begin position="1439"/>
        <end position="1460"/>
    </location>
</feature>
<comment type="subcellular location">
    <subcellularLocation>
        <location evidence="1">Nucleus</location>
    </subcellularLocation>
</comment>
<feature type="compositionally biased region" description="Basic and acidic residues" evidence="18">
    <location>
        <begin position="2054"/>
        <end position="2063"/>
    </location>
</feature>
<dbReference type="GO" id="GO:0035097">
    <property type="term" value="C:histone methyltransferase complex"/>
    <property type="evidence" value="ECO:0007669"/>
    <property type="project" value="TreeGrafter"/>
</dbReference>
<feature type="region of interest" description="Disordered" evidence="18">
    <location>
        <begin position="2380"/>
        <end position="2413"/>
    </location>
</feature>
<feature type="region of interest" description="Disordered" evidence="18">
    <location>
        <begin position="2141"/>
        <end position="2197"/>
    </location>
</feature>
<feature type="compositionally biased region" description="Polar residues" evidence="18">
    <location>
        <begin position="381"/>
        <end position="407"/>
    </location>
</feature>
<dbReference type="SMART" id="SM00317">
    <property type="entry name" value="SET"/>
    <property type="match status" value="1"/>
</dbReference>
<dbReference type="InterPro" id="IPR003616">
    <property type="entry name" value="Post-SET_dom"/>
</dbReference>
<dbReference type="EMBL" id="JAZDUA010000186">
    <property type="protein sequence ID" value="KAK7865082.1"/>
    <property type="molecule type" value="Genomic_DNA"/>
</dbReference>
<evidence type="ECO:0000259" key="21">
    <source>
        <dbReference type="PROSITE" id="PS50868"/>
    </source>
</evidence>
<feature type="compositionally biased region" description="Basic and acidic residues" evidence="18">
    <location>
        <begin position="2312"/>
        <end position="2322"/>
    </location>
</feature>
<evidence type="ECO:0000256" key="8">
    <source>
        <dbReference type="ARBA" id="ARBA00022771"/>
    </source>
</evidence>
<dbReference type="GO" id="GO:0003700">
    <property type="term" value="F:DNA-binding transcription factor activity"/>
    <property type="evidence" value="ECO:0007669"/>
    <property type="project" value="InterPro"/>
</dbReference>
<protein>
    <recommendedName>
        <fullName evidence="16">Histone-lysine N-methyltransferase trithorax</fullName>
        <ecNumber evidence="2">2.1.1.355</ecNumber>
    </recommendedName>
</protein>
<dbReference type="PROSITE" id="PS50868">
    <property type="entry name" value="POST_SET"/>
    <property type="match status" value="1"/>
</dbReference>
<dbReference type="PROSITE" id="PS50280">
    <property type="entry name" value="SET"/>
    <property type="match status" value="1"/>
</dbReference>
<feature type="region of interest" description="Disordered" evidence="18">
    <location>
        <begin position="2303"/>
        <end position="2328"/>
    </location>
</feature>
<dbReference type="GO" id="GO:0098687">
    <property type="term" value="C:chromosomal region"/>
    <property type="evidence" value="ECO:0007669"/>
    <property type="project" value="UniProtKB-ARBA"/>
</dbReference>
<dbReference type="SMART" id="SM00508">
    <property type="entry name" value="PostSET"/>
    <property type="match status" value="1"/>
</dbReference>
<evidence type="ECO:0000313" key="25">
    <source>
        <dbReference type="Proteomes" id="UP001378592"/>
    </source>
</evidence>
<feature type="region of interest" description="Disordered" evidence="18">
    <location>
        <begin position="2833"/>
        <end position="2855"/>
    </location>
</feature>
<evidence type="ECO:0000313" key="24">
    <source>
        <dbReference type="EMBL" id="KAK7865082.1"/>
    </source>
</evidence>
<feature type="compositionally biased region" description="Basic and acidic residues" evidence="18">
    <location>
        <begin position="2178"/>
        <end position="2194"/>
    </location>
</feature>
<feature type="region of interest" description="Disordered" evidence="18">
    <location>
        <begin position="3203"/>
        <end position="3231"/>
    </location>
</feature>
<feature type="compositionally biased region" description="Basic and acidic residues" evidence="18">
    <location>
        <begin position="854"/>
        <end position="864"/>
    </location>
</feature>
<dbReference type="Gene3D" id="3.30.160.360">
    <property type="match status" value="2"/>
</dbReference>
<dbReference type="PANTHER" id="PTHR45838">
    <property type="entry name" value="HISTONE-LYSINE-N-METHYLTRANSFERASE 2 KMT2 FAMILY MEMBER"/>
    <property type="match status" value="1"/>
</dbReference>
<evidence type="ECO:0000259" key="20">
    <source>
        <dbReference type="PROSITE" id="PS50280"/>
    </source>
</evidence>
<evidence type="ECO:0000256" key="12">
    <source>
        <dbReference type="ARBA" id="ARBA00023117"/>
    </source>
</evidence>
<keyword evidence="11" id="KW-0805">Transcription regulation</keyword>
<keyword evidence="9" id="KW-0862">Zinc</keyword>
<dbReference type="CDD" id="cd15489">
    <property type="entry name" value="PHD_SF"/>
    <property type="match status" value="1"/>
</dbReference>
<dbReference type="InterPro" id="IPR001214">
    <property type="entry name" value="SET_dom"/>
</dbReference>
<dbReference type="GO" id="GO:0043565">
    <property type="term" value="F:sequence-specific DNA binding"/>
    <property type="evidence" value="ECO:0007669"/>
    <property type="project" value="InterPro"/>
</dbReference>
<dbReference type="GO" id="GO:0045893">
    <property type="term" value="P:positive regulation of DNA-templated transcription"/>
    <property type="evidence" value="ECO:0007669"/>
    <property type="project" value="TreeGrafter"/>
</dbReference>
<dbReference type="InterPro" id="IPR034732">
    <property type="entry name" value="EPHD"/>
</dbReference>
<dbReference type="InterPro" id="IPR003888">
    <property type="entry name" value="FYrich_N"/>
</dbReference>
<keyword evidence="5" id="KW-0949">S-adenosyl-L-methionine</keyword>
<evidence type="ECO:0000256" key="16">
    <source>
        <dbReference type="ARBA" id="ARBA00071661"/>
    </source>
</evidence>
<dbReference type="GO" id="GO:0005700">
    <property type="term" value="C:polytene chromosome"/>
    <property type="evidence" value="ECO:0007669"/>
    <property type="project" value="UniProtKB-ARBA"/>
</dbReference>
<evidence type="ECO:0000259" key="19">
    <source>
        <dbReference type="PROSITE" id="PS50016"/>
    </source>
</evidence>
<proteinExistence type="predicted"/>
<keyword evidence="14" id="KW-0804">Transcription</keyword>
<reference evidence="24 25" key="1">
    <citation type="submission" date="2024-03" db="EMBL/GenBank/DDBJ databases">
        <title>The genome assembly and annotation of the cricket Gryllus longicercus Weissman &amp; Gray.</title>
        <authorList>
            <person name="Szrajer S."/>
            <person name="Gray D."/>
            <person name="Ylla G."/>
        </authorList>
    </citation>
    <scope>NUCLEOTIDE SEQUENCE [LARGE SCALE GENOMIC DNA]</scope>
    <source>
        <strain evidence="24">DAG 2021-001</strain>
        <tissue evidence="24">Whole body minus gut</tissue>
    </source>
</reference>
<dbReference type="CDD" id="cd15664">
    <property type="entry name" value="ePHD_KMT2A_like"/>
    <property type="match status" value="1"/>
</dbReference>
<feature type="region of interest" description="Disordered" evidence="18">
    <location>
        <begin position="853"/>
        <end position="874"/>
    </location>
</feature>
<feature type="compositionally biased region" description="Acidic residues" evidence="18">
    <location>
        <begin position="2230"/>
        <end position="2245"/>
    </location>
</feature>
<feature type="domain" description="SET" evidence="20">
    <location>
        <begin position="3289"/>
        <end position="3405"/>
    </location>
</feature>
<feature type="domain" description="Post-SET" evidence="21">
    <location>
        <begin position="3411"/>
        <end position="3427"/>
    </location>
</feature>
<dbReference type="Pfam" id="PF13771">
    <property type="entry name" value="zf-HC5HC2H"/>
    <property type="match status" value="1"/>
</dbReference>
<dbReference type="CDD" id="cd15508">
    <property type="entry name" value="PHD3_KMT2A_like"/>
    <property type="match status" value="1"/>
</dbReference>
<feature type="compositionally biased region" description="Low complexity" evidence="18">
    <location>
        <begin position="2068"/>
        <end position="2081"/>
    </location>
</feature>
<evidence type="ECO:0000259" key="22">
    <source>
        <dbReference type="PROSITE" id="PS51030"/>
    </source>
</evidence>
<keyword evidence="10" id="KW-0156">Chromatin regulator</keyword>
<keyword evidence="4" id="KW-0808">Transferase</keyword>
<keyword evidence="3" id="KW-0489">Methyltransferase</keyword>
<feature type="compositionally biased region" description="Low complexity" evidence="18">
    <location>
        <begin position="2472"/>
        <end position="2482"/>
    </location>
</feature>
<dbReference type="SMART" id="SM00541">
    <property type="entry name" value="FYRN"/>
    <property type="match status" value="1"/>
</dbReference>
<dbReference type="PROSITE" id="PS51805">
    <property type="entry name" value="EPHD"/>
    <property type="match status" value="1"/>
</dbReference>
<evidence type="ECO:0000256" key="15">
    <source>
        <dbReference type="ARBA" id="ARBA00023242"/>
    </source>
</evidence>
<feature type="region of interest" description="Disordered" evidence="18">
    <location>
        <begin position="2052"/>
        <end position="2081"/>
    </location>
</feature>
<feature type="region of interest" description="Disordered" evidence="18">
    <location>
        <begin position="2210"/>
        <end position="2274"/>
    </location>
</feature>
<feature type="compositionally biased region" description="Basic and acidic residues" evidence="18">
    <location>
        <begin position="162"/>
        <end position="177"/>
    </location>
</feature>
<evidence type="ECO:0000256" key="14">
    <source>
        <dbReference type="ARBA" id="ARBA00023163"/>
    </source>
</evidence>
<dbReference type="InterPro" id="IPR001628">
    <property type="entry name" value="Znf_hrmn_rcpt"/>
</dbReference>
<organism evidence="24 25">
    <name type="scientific">Gryllus longicercus</name>
    <dbReference type="NCBI Taxonomy" id="2509291"/>
    <lineage>
        <taxon>Eukaryota</taxon>
        <taxon>Metazoa</taxon>
        <taxon>Ecdysozoa</taxon>
        <taxon>Arthropoda</taxon>
        <taxon>Hexapoda</taxon>
        <taxon>Insecta</taxon>
        <taxon>Pterygota</taxon>
        <taxon>Neoptera</taxon>
        <taxon>Polyneoptera</taxon>
        <taxon>Orthoptera</taxon>
        <taxon>Ensifera</taxon>
        <taxon>Gryllidea</taxon>
        <taxon>Grylloidea</taxon>
        <taxon>Gryllidae</taxon>
        <taxon>Gryllinae</taxon>
        <taxon>Gryllus</taxon>
    </lineage>
</organism>
<dbReference type="InterPro" id="IPR047219">
    <property type="entry name" value="KMT2A_2B_SET"/>
</dbReference>
<evidence type="ECO:0000256" key="3">
    <source>
        <dbReference type="ARBA" id="ARBA00022603"/>
    </source>
</evidence>
<evidence type="ECO:0000256" key="1">
    <source>
        <dbReference type="ARBA" id="ARBA00004123"/>
    </source>
</evidence>
<dbReference type="SUPFAM" id="SSF57903">
    <property type="entry name" value="FYVE/PHD zinc finger"/>
    <property type="match status" value="2"/>
</dbReference>
<feature type="region of interest" description="Disordered" evidence="18">
    <location>
        <begin position="2758"/>
        <end position="2812"/>
    </location>
</feature>
<feature type="compositionally biased region" description="Basic residues" evidence="18">
    <location>
        <begin position="726"/>
        <end position="737"/>
    </location>
</feature>
<keyword evidence="13" id="KW-0238">DNA-binding</keyword>
<feature type="region of interest" description="Disordered" evidence="18">
    <location>
        <begin position="378"/>
        <end position="416"/>
    </location>
</feature>
<dbReference type="PROSITE" id="PS51030">
    <property type="entry name" value="NUCLEAR_REC_DBD_2"/>
    <property type="match status" value="1"/>
</dbReference>
<dbReference type="Pfam" id="PF00856">
    <property type="entry name" value="SET"/>
    <property type="match status" value="1"/>
</dbReference>
<feature type="domain" description="PHD-type" evidence="19">
    <location>
        <begin position="1067"/>
        <end position="1128"/>
    </location>
</feature>
<dbReference type="InterPro" id="IPR013083">
    <property type="entry name" value="Znf_RING/FYVE/PHD"/>
</dbReference>
<dbReference type="FunFam" id="2.170.270.10:FF:000004">
    <property type="entry name" value="Histone-lysine N-methyltransferase"/>
    <property type="match status" value="1"/>
</dbReference>
<dbReference type="Proteomes" id="UP001378592">
    <property type="component" value="Unassembled WGS sequence"/>
</dbReference>
<dbReference type="InterPro" id="IPR011011">
    <property type="entry name" value="Znf_FYVE_PHD"/>
</dbReference>
<evidence type="ECO:0000256" key="11">
    <source>
        <dbReference type="ARBA" id="ARBA00023015"/>
    </source>
</evidence>
<keyword evidence="12" id="KW-0103">Bromodomain</keyword>
<feature type="compositionally biased region" description="Pro residues" evidence="18">
    <location>
        <begin position="2774"/>
        <end position="2808"/>
    </location>
</feature>
<feature type="compositionally biased region" description="Pro residues" evidence="18">
    <location>
        <begin position="2833"/>
        <end position="2844"/>
    </location>
</feature>
<dbReference type="GO" id="GO:0008270">
    <property type="term" value="F:zinc ion binding"/>
    <property type="evidence" value="ECO:0007669"/>
    <property type="project" value="UniProtKB-KW"/>
</dbReference>
<evidence type="ECO:0000256" key="7">
    <source>
        <dbReference type="ARBA" id="ARBA00022737"/>
    </source>
</evidence>
<dbReference type="Pfam" id="PF05964">
    <property type="entry name" value="FYRN"/>
    <property type="match status" value="1"/>
</dbReference>
<evidence type="ECO:0000256" key="9">
    <source>
        <dbReference type="ARBA" id="ARBA00022833"/>
    </source>
</evidence>
<evidence type="ECO:0000256" key="18">
    <source>
        <dbReference type="SAM" id="MobiDB-lite"/>
    </source>
</evidence>
<dbReference type="SMART" id="SM00249">
    <property type="entry name" value="PHD"/>
    <property type="match status" value="4"/>
</dbReference>
<keyword evidence="15" id="KW-0539">Nucleus</keyword>
<keyword evidence="8 17" id="KW-0863">Zinc-finger</keyword>
<feature type="compositionally biased region" description="Polar residues" evidence="18">
    <location>
        <begin position="2390"/>
        <end position="2411"/>
    </location>
</feature>
<feature type="compositionally biased region" description="Basic and acidic residues" evidence="18">
    <location>
        <begin position="794"/>
        <end position="804"/>
    </location>
</feature>
<dbReference type="InterPro" id="IPR001965">
    <property type="entry name" value="Znf_PHD"/>
</dbReference>
<feature type="region of interest" description="Disordered" evidence="18">
    <location>
        <begin position="716"/>
        <end position="767"/>
    </location>
</feature>
<feature type="domain" description="Nuclear receptor" evidence="22">
    <location>
        <begin position="478"/>
        <end position="597"/>
    </location>
</feature>
<dbReference type="SMART" id="SM00542">
    <property type="entry name" value="FYRC"/>
    <property type="match status" value="1"/>
</dbReference>
<dbReference type="GO" id="GO:0140949">
    <property type="term" value="F:histone H3K9 trimethyltransferase activity"/>
    <property type="evidence" value="ECO:0007669"/>
    <property type="project" value="UniProtKB-EC"/>
</dbReference>
<dbReference type="PANTHER" id="PTHR45838:SF4">
    <property type="entry name" value="HISTONE-LYSINE N-METHYLTRANSFERASE TRITHORAX"/>
    <property type="match status" value="1"/>
</dbReference>
<keyword evidence="6" id="KW-0479">Metal-binding</keyword>
<dbReference type="InterPro" id="IPR019787">
    <property type="entry name" value="Znf_PHD-finger"/>
</dbReference>
<dbReference type="GO" id="GO:0032259">
    <property type="term" value="P:methylation"/>
    <property type="evidence" value="ECO:0007669"/>
    <property type="project" value="UniProtKB-KW"/>
</dbReference>
<dbReference type="InterPro" id="IPR003889">
    <property type="entry name" value="FYrich_C"/>
</dbReference>
<evidence type="ECO:0000256" key="5">
    <source>
        <dbReference type="ARBA" id="ARBA00022691"/>
    </source>
</evidence>
<dbReference type="Gene3D" id="3.30.40.10">
    <property type="entry name" value="Zinc/RING finger domain, C3HC4 (zinc finger)"/>
    <property type="match status" value="3"/>
</dbReference>
<feature type="compositionally biased region" description="Polar residues" evidence="18">
    <location>
        <begin position="743"/>
        <end position="755"/>
    </location>
</feature>
<sequence length="3427" mass="377277">MGKFPGKPSKIVNRKRIKVSKCSSVREDDSVKAAETIYYGLAVFNETFGNEEQVTSEFNGFTRKEVQLAVTHARLHLRDTEAECKLNGFDIPLQKSFNEEFSQIKFKCSPPRRSSAKNKKQCFDGGGKRLRGREKRDDQPSPKKPLSKIRKKQCFDGGGSVDVKKKPLKKENERSDECLSSGKKFLGSNHSGNNTTLKNSAAKKLLQKAMKSCQVPLPNSDGCLQDKCLNGALRKFVLPSRSAHSSRVIKPNKRFIETDENLGEVNAAQTPSMVQLKRPKLILSPVRNSEESRSNQKSFSFSEDLSEKGERNTRLGCLNLDSVQGNISANTEEDSSSPPHEGALIVEGKRRWKPSYKVQLKLRELNVFGAGTSKFPFKRNLGSSTDASESVNSGSDRETVSQSISGHTTDKSESDLLVNNTHSENKVGCNTRVPGSKLNTSSKVILKEARLKLNTQTSSLSDGPFSNSTHLGASLPETVECGVCGAVRFYRFVKQARKFGIFSCESCRKFISKMIKRQACAKTNNLPPLECHKGEGMCSVPPIVRSQQWKAGRGTLVRCSYKARCPACWLKMCLRSFKMPDTTRTGLMSMLPPEMQNGLTKTQTGAQCHTAPSSEDLTSSILNRPFKLGFIDLPVAESNRLPKEWPTPVPVLFQRDPFGHQRNCNQKAKQKGSSSGKQRSRQKKSEKEQSANHNHKSHSQIQSAKLLKKASKNLTANKELNEQGSSKKKKKNGRAKPSHKEGSSQARRSGSVWSSHRQRIDLKGPRVKHVCRSASIVLGQIPATFPSDSPTTEPKNKQKSETTKPKTKSSCCSDCKENENISSKASIMEKSSTGRSNCAVGEMFKTSVLALTDGKGDSSKKSIPDETTSIQEESGAFSLASQSYRKVGLKQPPMTRSLPIPGKRQNVETLNQVSIDFWESYDPEEVCNTGFGLIGSEPFHVRAICFLCGSGGHEQLIHCASCCEPYHRFCLEDGLRDPGEGWRYNWICQRCTVCHTCGRGQGQQLSCQRCHKTYHTECLGSSRLHSPDRPWVCPSCLRCKSCGAPDVTVFVGNLPLCKACFKLRQKGNYCPLCQRCYEDHDYDTKMMECAKCSCWVHAKCEGLSDEKYQVLSYLPESVEFICRMCCAMPPAPWWIAVEEELKAGYLSVLKSLSKNRKACAMLKSSPKKQCSCRTSMGKQLTFHDIAETKESPESGIKIECTEITMAGDTVANNEMDTPNETTVVPHDIGNDCNKSMAAIADTLPASISDTALSSTMPTASEEAEYRSSSRECGELLMTKCSSVSNLSTTSEISGIHQDSSQADISPSANELQVSDKNLLETPSKSCTVVDPALKLYWEKYNIRECSVRVEDILPRPSAKTLLPVKVEVPCNDLLQEGGFCENGKSPHKSLPASLSTPCSDSGISSTDEELKPCAGIESSKEMTVNTPLPELPAVNTEVGEAGYSSSNGEENPASESEGAVSEASNDVCIDKMCHCLEVTQSKPSLTLLSVKKKVNASEYSSLLQFHQEMESLISRSQAGELLETYHHTLQEVFPWFDPKYARVSSRPMHEDHFYCQSPSKLQSVDACDHSFNEENKVFNDFGKELLEDKVAKMLTGKDQNYFYSDVCVPDVRVCVLCKGIGDGPSTEEGRLLYCGQNEWAHTNCALWSAEVFEEIDGSLQNVHSAVSRGRMIRCPWCEKRGASVGCCARNCNETYHFPCARKAKCTFMDDKNVYCPTHARDAIGKILLLDSEFDVRRPIYVELDRKKKKFSQVQKVKFMIGSLLVENLGEFVSGASDNPDIIIPNGFRCSRYFWSSVEPWRIVQYQVKTIVNQQLPEQAEDLGWNVTIDHSDDQEVILQKLNEVAQWHRELTCSHGRKNICTVKWVNNESEQLKAKDKALVPNANKNIPRRTEEDNVARQVVTYLLDTICSKDVDDSCLTDPQNTADILPPDLKDAIFEELPHDLLDGISMQDIFPKLMSYEDAMGIDIKSDGSCGSDGLKEGKDDLPEDVILATDVETIAMLTRGKKLDPSVMELGPHVESWFPCGEAKEQMQHLVEDLIPPLYMKTNAQKYSSRELKRSKSEGINQSSSRKSAGSSRSQQRSCSIAWSCKLDGSAATHSKRRKATRAASRIAESSINSVADTGCNDRAHMLQELRLSESGLGSLPRASTAGSPATSTEGVRELKMRLEEEGPTSQGDRRKSSHPKEEGKENKWLLWHGRSQARILQLDGAVDSSSGSEGGKSPRRIDDEDDDDEDDEDEDDDEDHSRNLVRTYPPARRGLPPNLLKKDGDDEPVRCARCHRTYRTRTSFERHLPTCSSDFILSTSESDSENTRSSEEDSPKQVNHNASADVKEIICEPKVQNENDVQLPSLPTVNVRIESQDSSLTSPVELPTKTNADMHQTMVPPSGNESNVSNPQIVHQSPSLTPATTAVVPSLTTPTLSSQSSLTTSRTDTQFVASVVPQSVVSDVPKQSAQPSSLPPHTVQTNVPSSTRARSTGGRSRVRASARATSHRQTSRNINCQPTVTAAATATPAPSAQYQMHMMHTPCAQAPAQPTVFVQQVPSPSVVPAFVEAFQQHTGQSLQYIATIDAHSKHPIFTPTPGSLVPGTFQLQTSADGFTGMQNSSIPVMPSVQISPSQPTVLGTIIPQAQPAAIQCGMVATEQMVLGSTPGMEVFTDQNGGMFVASQPMFIGLETIVSNTVMQSQQIVSSALPGVMAASSSFSATTTQVFQASKLEPIVDVPSGFVIVNPQATLADARMRNPEVVTCAPTHVPMSLPSHMASQPPSVVTQQPPPPASVPPPVPPAPAPVPTPIPTPAPRPTPAPAPVRVSVPTPAQMPVSVPAPPAPLVPPAPPVAQPSPCPSASNLPFPGSQPTVMSNQPNMQWRYRREFPSEGNNCIPLTRNCDSYMTQVPPQSVSNNFCVPNSNTLLPVSKTVVTVSSAPPPVTISSHQPSSPVKVVTTVSTVCSTESGKQVVANTPTKSFPTPQKITIPKVEIAQPLNNAIQKTSFEVDSKTNVTPIINSKCVPQNSKTNTIKLVLQKQTQDGIYKVTPNQSVRILTTSKQVATNPVNKYTKPKPRPVPVEKRKDQENHFAPAVLQPSQNTNMPNGTLNGTKYIPNGKLSILKETSPAKDVPPSITFEIRSQDGFCCTSSDITEVWQKVFEAVQQARVAHKMPPLPQNPFMGAQDGLQMLGLKHNGLRYLVEQLPGAGRCIKYKPRYHKQHPPGPEEDIDALPPENKTGSARSQPFCKRSPYDMFSWLASRHRQPPKFIVNADGESISNRRATSSNLPMAMRFRHLKETSKEAVGVYRSHIHGRGLFCLRDIDAGEMVIEYAGEVIRSTLTDKREKFYESKGIGCYMFRIDDQLVVDATMRGNAARFINHSCEPNCYSRVVDILGKKHILIFALRRIPQGEELTYDYKFPFEDVKIPCTCGSRKCRKYLN</sequence>
<dbReference type="SUPFAM" id="SSF82199">
    <property type="entry name" value="SET domain"/>
    <property type="match status" value="1"/>
</dbReference>
<evidence type="ECO:0000256" key="2">
    <source>
        <dbReference type="ARBA" id="ARBA00012183"/>
    </source>
</evidence>
<feature type="compositionally biased region" description="Basic residues" evidence="18">
    <location>
        <begin position="2483"/>
        <end position="2497"/>
    </location>
</feature>
<evidence type="ECO:0000256" key="13">
    <source>
        <dbReference type="ARBA" id="ARBA00023125"/>
    </source>
</evidence>
<dbReference type="GO" id="GO:0042800">
    <property type="term" value="F:histone H3K4 methyltransferase activity"/>
    <property type="evidence" value="ECO:0007669"/>
    <property type="project" value="TreeGrafter"/>
</dbReference>
<dbReference type="EC" id="2.1.1.355" evidence="2"/>
<dbReference type="CDD" id="cd15506">
    <property type="entry name" value="PHD1_KMT2A_like"/>
    <property type="match status" value="1"/>
</dbReference>
<accession>A0AAN9VQR2</accession>
<feature type="compositionally biased region" description="Polar residues" evidence="18">
    <location>
        <begin position="2151"/>
        <end position="2160"/>
    </location>
</feature>
<dbReference type="Pfam" id="PF05965">
    <property type="entry name" value="FYRC"/>
    <property type="match status" value="1"/>
</dbReference>
<feature type="region of interest" description="Disordered" evidence="18">
    <location>
        <begin position="286"/>
        <end position="305"/>
    </location>
</feature>
<feature type="region of interest" description="Disordered" evidence="18">
    <location>
        <begin position="640"/>
        <end position="704"/>
    </location>
</feature>
<evidence type="ECO:0000259" key="23">
    <source>
        <dbReference type="PROSITE" id="PS51805"/>
    </source>
</evidence>